<dbReference type="EMBL" id="DVMZ01000139">
    <property type="protein sequence ID" value="HIU59500.1"/>
    <property type="molecule type" value="Genomic_DNA"/>
</dbReference>
<feature type="compositionally biased region" description="Basic and acidic residues" evidence="1">
    <location>
        <begin position="317"/>
        <end position="340"/>
    </location>
</feature>
<keyword evidence="2" id="KW-0472">Membrane</keyword>
<dbReference type="Proteomes" id="UP000824081">
    <property type="component" value="Unassembled WGS sequence"/>
</dbReference>
<feature type="transmembrane region" description="Helical" evidence="2">
    <location>
        <begin position="6"/>
        <end position="28"/>
    </location>
</feature>
<comment type="caution">
    <text evidence="3">The sequence shown here is derived from an EMBL/GenBank/DDBJ whole genome shotgun (WGS) entry which is preliminary data.</text>
</comment>
<proteinExistence type="predicted"/>
<feature type="transmembrane region" description="Helical" evidence="2">
    <location>
        <begin position="146"/>
        <end position="166"/>
    </location>
</feature>
<reference evidence="3" key="1">
    <citation type="submission" date="2020-10" db="EMBL/GenBank/DDBJ databases">
        <authorList>
            <person name="Gilroy R."/>
        </authorList>
    </citation>
    <scope>NUCLEOTIDE SEQUENCE</scope>
    <source>
        <strain evidence="3">11687</strain>
    </source>
</reference>
<evidence type="ECO:0000256" key="2">
    <source>
        <dbReference type="SAM" id="Phobius"/>
    </source>
</evidence>
<protein>
    <submittedName>
        <fullName evidence="3">Uncharacterized protein</fullName>
    </submittedName>
</protein>
<feature type="transmembrane region" description="Helical" evidence="2">
    <location>
        <begin position="62"/>
        <end position="86"/>
    </location>
</feature>
<feature type="region of interest" description="Disordered" evidence="1">
    <location>
        <begin position="276"/>
        <end position="340"/>
    </location>
</feature>
<dbReference type="AlphaFoldDB" id="A0A9D1MFL9"/>
<keyword evidence="2" id="KW-0812">Transmembrane</keyword>
<feature type="compositionally biased region" description="Polar residues" evidence="1">
    <location>
        <begin position="306"/>
        <end position="315"/>
    </location>
</feature>
<keyword evidence="2" id="KW-1133">Transmembrane helix</keyword>
<sequence length="340" mass="37421">MMSRIVWSLVGVAVVYLLGRFMDTLGYFSIGSILNDRMGTYAETPFAAAYIRNLGRASLYSIVYVPVVFLFDVIVIALCWFLFFYLFSFLNVFLSLFFSMTFIVLCQALKLTLTSMWLPAMASDNMSVGQAMRFGRKSQKKQWNKVYSTYIVTVYVVIILNVVAAVCTFGSALLVTVPASYFLFICEQFVNYYTVQGKKYFITYDRIATNRDRGDSEHFFDTVEDPENMELYAGNKDYSPGAIGLQSASELAENLGRRLDGVEAKVLAALDALSLSENDAPGNGDETDVERAASENDSAEGAGSPETGSLGTGSPENEDRITRAADPGALEKDPGKPGGE</sequence>
<evidence type="ECO:0000256" key="1">
    <source>
        <dbReference type="SAM" id="MobiDB-lite"/>
    </source>
</evidence>
<name>A0A9D1MFL9_9FIRM</name>
<feature type="transmembrane region" description="Helical" evidence="2">
    <location>
        <begin position="92"/>
        <end position="113"/>
    </location>
</feature>
<accession>A0A9D1MFL9</accession>
<evidence type="ECO:0000313" key="3">
    <source>
        <dbReference type="EMBL" id="HIU59500.1"/>
    </source>
</evidence>
<organism evidence="3 4">
    <name type="scientific">Candidatus Scatosoma pullistercoris</name>
    <dbReference type="NCBI Taxonomy" id="2840934"/>
    <lineage>
        <taxon>Bacteria</taxon>
        <taxon>Bacillati</taxon>
        <taxon>Bacillota</taxon>
        <taxon>Clostridia</taxon>
        <taxon>Candidatus Scatosoma</taxon>
    </lineage>
</organism>
<feature type="non-terminal residue" evidence="3">
    <location>
        <position position="1"/>
    </location>
</feature>
<gene>
    <name evidence="3" type="ORF">IAC57_05285</name>
</gene>
<reference evidence="3" key="2">
    <citation type="journal article" date="2021" name="PeerJ">
        <title>Extensive microbial diversity within the chicken gut microbiome revealed by metagenomics and culture.</title>
        <authorList>
            <person name="Gilroy R."/>
            <person name="Ravi A."/>
            <person name="Getino M."/>
            <person name="Pursley I."/>
            <person name="Horton D.L."/>
            <person name="Alikhan N.F."/>
            <person name="Baker D."/>
            <person name="Gharbi K."/>
            <person name="Hall N."/>
            <person name="Watson M."/>
            <person name="Adriaenssens E.M."/>
            <person name="Foster-Nyarko E."/>
            <person name="Jarju S."/>
            <person name="Secka A."/>
            <person name="Antonio M."/>
            <person name="Oren A."/>
            <person name="Chaudhuri R.R."/>
            <person name="La Ragione R."/>
            <person name="Hildebrand F."/>
            <person name="Pallen M.J."/>
        </authorList>
    </citation>
    <scope>NUCLEOTIDE SEQUENCE</scope>
    <source>
        <strain evidence="3">11687</strain>
    </source>
</reference>
<evidence type="ECO:0000313" key="4">
    <source>
        <dbReference type="Proteomes" id="UP000824081"/>
    </source>
</evidence>